<dbReference type="EMBL" id="FO203427">
    <property type="protein sequence ID" value="CCH47433.1"/>
    <property type="molecule type" value="Genomic_DNA"/>
</dbReference>
<reference evidence="2 3" key="1">
    <citation type="journal article" date="2013" name="PLoS ONE">
        <title>The first genomic and proteomic characterization of a deep-sea sulfate reducer: insights into the piezophilic lifestyle of Desulfovibrio piezophilus.</title>
        <authorList>
            <person name="Pradel N."/>
            <person name="Ji B."/>
            <person name="Gimenez G."/>
            <person name="Talla E."/>
            <person name="Lenoble P."/>
            <person name="Garel M."/>
            <person name="Tamburini C."/>
            <person name="Fourquet P."/>
            <person name="Lebrun R."/>
            <person name="Bertin P."/>
            <person name="Denis Y."/>
            <person name="Pophillat M."/>
            <person name="Barbe V."/>
            <person name="Ollivier B."/>
            <person name="Dolla A."/>
        </authorList>
    </citation>
    <scope>NUCLEOTIDE SEQUENCE [LARGE SCALE GENOMIC DNA]</scope>
    <source>
        <strain evidence="3">DSM 10523 / SB164P1</strain>
    </source>
</reference>
<proteinExistence type="predicted"/>
<dbReference type="BioCyc" id="DPIE1322246:BN4_RS01020-MONOMER"/>
<keyword evidence="3" id="KW-1185">Reference proteome</keyword>
<evidence type="ECO:0000256" key="1">
    <source>
        <dbReference type="SAM" id="MobiDB-lite"/>
    </source>
</evidence>
<sequence>MNRHYKAVILVALALILAAGAYFLILAPDTETSEIHQPVNPPSEKTVKAPDWVNKGQESKPDYSPATTEAHNATPVPEEEEATVIEIKEDGIVSFSFVQSLTDFLLNNFIPQNKQGMPETRATAKSLNMYYGLEMKGFSVRSDDIRFARKTVLDYVFTPTKIRALYELYRPVLMAQLLERAKSDERTYRVSGKKEQRTLSNKEIRAMLELNAKELSRIARVFLAIAQDPSITNMTGKYLQAAKAVKRANERLQNTIADGQDTTLASNRLKQAIMQREQDKKSVILKLKQVSPGSKDADLFYLAQWSYRRVLGEPQDKLPSFAVASEILGDLAHKFKNEAENLKQ</sequence>
<feature type="region of interest" description="Disordered" evidence="1">
    <location>
        <begin position="33"/>
        <end position="79"/>
    </location>
</feature>
<name>M1WUJ2_PSEP2</name>
<dbReference type="STRING" id="1322246.BN4_10193"/>
<protein>
    <submittedName>
        <fullName evidence="2">Uncharacterized protein</fullName>
    </submittedName>
</protein>
<gene>
    <name evidence="2" type="ordered locus">BN4_10193</name>
</gene>
<evidence type="ECO:0000313" key="2">
    <source>
        <dbReference type="EMBL" id="CCH47433.1"/>
    </source>
</evidence>
<dbReference type="KEGG" id="dpi:BN4_10193"/>
<evidence type="ECO:0000313" key="3">
    <source>
        <dbReference type="Proteomes" id="UP000011724"/>
    </source>
</evidence>
<reference evidence="3" key="2">
    <citation type="journal article" date="2013" name="Stand. Genomic Sci.">
        <title>Complete genome sequence of Desulfocapsa sulfexigens, a marine deltaproteobacterium specialized in disproportionating inorganic sulfur compounds.</title>
        <authorList>
            <person name="Finster K.W."/>
            <person name="Kjeldsen K.U."/>
            <person name="Kube M."/>
            <person name="Reinhardt R."/>
            <person name="Mussmann M."/>
            <person name="Amann R."/>
            <person name="Schreiber L."/>
        </authorList>
    </citation>
    <scope>NUCLEOTIDE SEQUENCE [LARGE SCALE GENOMIC DNA]</scope>
    <source>
        <strain evidence="3">DSM 10523 / SB164P1</strain>
    </source>
</reference>
<dbReference type="Proteomes" id="UP000011724">
    <property type="component" value="Chromosome"/>
</dbReference>
<dbReference type="AlphaFoldDB" id="M1WUJ2"/>
<dbReference type="eggNOG" id="ENOG50346KH">
    <property type="taxonomic scope" value="Bacteria"/>
</dbReference>
<dbReference type="HOGENOM" id="CLU_805924_0_0_7"/>
<organism evidence="2 3">
    <name type="scientific">Pseudodesulfovibrio piezophilus (strain DSM 21447 / JCM 15486 / C1TLV30)</name>
    <name type="common">Desulfovibrio piezophilus</name>
    <dbReference type="NCBI Taxonomy" id="1322246"/>
    <lineage>
        <taxon>Bacteria</taxon>
        <taxon>Pseudomonadati</taxon>
        <taxon>Thermodesulfobacteriota</taxon>
        <taxon>Desulfovibrionia</taxon>
        <taxon>Desulfovibrionales</taxon>
        <taxon>Desulfovibrionaceae</taxon>
    </lineage>
</organism>
<dbReference type="PATRIC" id="fig|879567.3.peg.200"/>
<dbReference type="RefSeq" id="WP_015413488.1">
    <property type="nucleotide sequence ID" value="NC_020409.1"/>
</dbReference>
<accession>M1WUJ2</accession>
<dbReference type="OrthoDB" id="5471817at2"/>